<dbReference type="NCBIfam" id="TIGR01136">
    <property type="entry name" value="cysKM"/>
    <property type="match status" value="1"/>
</dbReference>
<sequence>MNYKTIESHIGNTPLVRLQRLPAQTGNTILVKLEGNNPAGSVKDRPALSMITHAEMRAEIKPGDTLIEATSGNTGIALAMAAAVKGYRMILIMPAHMSLERRASMRAYGAELILVSEEEGMEGARDLADKMGREGRGKVLDQFSNPDNPLAHYETTGPEIWADTKGEITHFVSAMGTTGTIMGVSRYLKEKNPAIRIVGVEPADGAKIPGIRRWPQEYLPEIYDASRVDKLMEVSQQEAEQTTRELASREGIFCGISSGGAVAAALRLSREVENAVIVAIICDRGDRYLSTDVFPAE</sequence>
<dbReference type="Gene3D" id="3.40.50.1100">
    <property type="match status" value="2"/>
</dbReference>
<dbReference type="SUPFAM" id="SSF53686">
    <property type="entry name" value="Tryptophan synthase beta subunit-like PLP-dependent enzymes"/>
    <property type="match status" value="1"/>
</dbReference>
<dbReference type="InterPro" id="IPR050214">
    <property type="entry name" value="Cys_Synth/Cystath_Beta-Synth"/>
</dbReference>
<dbReference type="CDD" id="cd01561">
    <property type="entry name" value="CBS_like"/>
    <property type="match status" value="1"/>
</dbReference>
<proteinExistence type="inferred from homology"/>
<dbReference type="InterPro" id="IPR001926">
    <property type="entry name" value="TrpB-like_PALP"/>
</dbReference>
<name>A0A3B1CC51_9ZZZZ</name>
<dbReference type="AlphaFoldDB" id="A0A3B1CC51"/>
<dbReference type="GO" id="GO:0004124">
    <property type="term" value="F:cysteine synthase activity"/>
    <property type="evidence" value="ECO:0007669"/>
    <property type="project" value="UniProtKB-EC"/>
</dbReference>
<dbReference type="PANTHER" id="PTHR10314">
    <property type="entry name" value="CYSTATHIONINE BETA-SYNTHASE"/>
    <property type="match status" value="1"/>
</dbReference>
<dbReference type="EC" id="2.5.1.47" evidence="8"/>
<evidence type="ECO:0000256" key="4">
    <source>
        <dbReference type="ARBA" id="ARBA00022679"/>
    </source>
</evidence>
<evidence type="ECO:0000313" key="8">
    <source>
        <dbReference type="EMBL" id="VAX14427.1"/>
    </source>
</evidence>
<dbReference type="InterPro" id="IPR005856">
    <property type="entry name" value="Cys_synth"/>
</dbReference>
<keyword evidence="3" id="KW-0028">Amino-acid biosynthesis</keyword>
<dbReference type="Pfam" id="PF00291">
    <property type="entry name" value="PALP"/>
    <property type="match status" value="1"/>
</dbReference>
<organism evidence="8">
    <name type="scientific">hydrothermal vent metagenome</name>
    <dbReference type="NCBI Taxonomy" id="652676"/>
    <lineage>
        <taxon>unclassified sequences</taxon>
        <taxon>metagenomes</taxon>
        <taxon>ecological metagenomes</taxon>
    </lineage>
</organism>
<comment type="similarity">
    <text evidence="2">Belongs to the cysteine synthase/cystathionine beta-synthase family.</text>
</comment>
<dbReference type="NCBIfam" id="TIGR01138">
    <property type="entry name" value="cysM"/>
    <property type="match status" value="1"/>
</dbReference>
<dbReference type="GO" id="GO:0006535">
    <property type="term" value="P:cysteine biosynthetic process from serine"/>
    <property type="evidence" value="ECO:0007669"/>
    <property type="project" value="InterPro"/>
</dbReference>
<accession>A0A3B1CC51</accession>
<keyword evidence="5" id="KW-0663">Pyridoxal phosphate</keyword>
<dbReference type="InterPro" id="IPR005858">
    <property type="entry name" value="CysM"/>
</dbReference>
<feature type="domain" description="Tryptophan synthase beta chain-like PALP" evidence="7">
    <location>
        <begin position="6"/>
        <end position="283"/>
    </location>
</feature>
<reference evidence="8" key="1">
    <citation type="submission" date="2018-06" db="EMBL/GenBank/DDBJ databases">
        <authorList>
            <person name="Zhirakovskaya E."/>
        </authorList>
    </citation>
    <scope>NUCLEOTIDE SEQUENCE</scope>
</reference>
<dbReference type="InterPro" id="IPR036052">
    <property type="entry name" value="TrpB-like_PALP_sf"/>
</dbReference>
<evidence type="ECO:0000256" key="6">
    <source>
        <dbReference type="ARBA" id="ARBA00023192"/>
    </source>
</evidence>
<evidence type="ECO:0000256" key="5">
    <source>
        <dbReference type="ARBA" id="ARBA00022898"/>
    </source>
</evidence>
<keyword evidence="4 8" id="KW-0808">Transferase</keyword>
<dbReference type="NCBIfam" id="NF008735">
    <property type="entry name" value="PRK11761.1"/>
    <property type="match status" value="1"/>
</dbReference>
<evidence type="ECO:0000256" key="2">
    <source>
        <dbReference type="ARBA" id="ARBA00007103"/>
    </source>
</evidence>
<dbReference type="FunFam" id="3.40.50.1100:FF:000006">
    <property type="entry name" value="Cysteine synthase"/>
    <property type="match status" value="1"/>
</dbReference>
<evidence type="ECO:0000259" key="7">
    <source>
        <dbReference type="Pfam" id="PF00291"/>
    </source>
</evidence>
<evidence type="ECO:0000256" key="3">
    <source>
        <dbReference type="ARBA" id="ARBA00022605"/>
    </source>
</evidence>
<dbReference type="EMBL" id="UOFZ01000175">
    <property type="protein sequence ID" value="VAX14427.1"/>
    <property type="molecule type" value="Genomic_DNA"/>
</dbReference>
<gene>
    <name evidence="8" type="ORF">MNBD_GAMMA24-2266</name>
</gene>
<dbReference type="InterPro" id="IPR001216">
    <property type="entry name" value="P-phosphate_BS"/>
</dbReference>
<evidence type="ECO:0000256" key="1">
    <source>
        <dbReference type="ARBA" id="ARBA00001933"/>
    </source>
</evidence>
<protein>
    <submittedName>
        <fullName evidence="8">Cysteine synthase B</fullName>
        <ecNumber evidence="8">2.5.1.47</ecNumber>
    </submittedName>
</protein>
<keyword evidence="6" id="KW-0198">Cysteine biosynthesis</keyword>
<comment type="cofactor">
    <cofactor evidence="1">
        <name>pyridoxal 5'-phosphate</name>
        <dbReference type="ChEBI" id="CHEBI:597326"/>
    </cofactor>
</comment>
<dbReference type="PROSITE" id="PS00901">
    <property type="entry name" value="CYS_SYNTHASE"/>
    <property type="match status" value="1"/>
</dbReference>